<dbReference type="Pfam" id="PF21825">
    <property type="entry name" value="crAss001_48"/>
    <property type="match status" value="1"/>
</dbReference>
<evidence type="ECO:0000313" key="2">
    <source>
        <dbReference type="Proteomes" id="UP000031011"/>
    </source>
</evidence>
<organism evidence="1 2">
    <name type="scientific">Ligilactobacillus ruminis DPC 6832</name>
    <dbReference type="NCBI Taxonomy" id="1402208"/>
    <lineage>
        <taxon>Bacteria</taxon>
        <taxon>Bacillati</taxon>
        <taxon>Bacillota</taxon>
        <taxon>Bacilli</taxon>
        <taxon>Lactobacillales</taxon>
        <taxon>Lactobacillaceae</taxon>
        <taxon>Ligilactobacillus</taxon>
    </lineage>
</organism>
<gene>
    <name evidence="1" type="ORF">LRN_0388</name>
</gene>
<dbReference type="InterPro" id="IPR054052">
    <property type="entry name" value="Y16Q-like"/>
</dbReference>
<name>A0A837DX80_9LACO</name>
<comment type="caution">
    <text evidence="1">The sequence shown here is derived from an EMBL/GenBank/DDBJ whole genome shotgun (WGS) entry which is preliminary data.</text>
</comment>
<sequence>MITNQEYSELTTRISKLRRMIVLTKAGKLSCKDELLEEQLEAMERYALVLETRAII</sequence>
<reference evidence="1 2" key="1">
    <citation type="journal article" date="2015" name="BMC Microbiol.">
        <title>Lactobacillus ruminis strains cluster according to their mammalian gut source.</title>
        <authorList>
            <person name="O' Donnell M.M."/>
            <person name="Harris H.M."/>
            <person name="Lynch D.B."/>
            <person name="Ross R.P."/>
            <person name="O'Toole P.W."/>
        </authorList>
    </citation>
    <scope>NUCLEOTIDE SEQUENCE [LARGE SCALE GENOMIC DNA]</scope>
    <source>
        <strain evidence="1 2">DPC 6832</strain>
    </source>
</reference>
<protein>
    <submittedName>
        <fullName evidence="1">Uncharacterized protein</fullName>
    </submittedName>
</protein>
<accession>A0A837DX80</accession>
<evidence type="ECO:0000313" key="1">
    <source>
        <dbReference type="EMBL" id="KIC05457.1"/>
    </source>
</evidence>
<dbReference type="AlphaFoldDB" id="A0A837DX80"/>
<dbReference type="Proteomes" id="UP000031011">
    <property type="component" value="Unassembled WGS sequence"/>
</dbReference>
<dbReference type="EMBL" id="AWYA01000027">
    <property type="protein sequence ID" value="KIC05457.1"/>
    <property type="molecule type" value="Genomic_DNA"/>
</dbReference>
<proteinExistence type="predicted"/>